<dbReference type="EMBL" id="BAAAZO010000006">
    <property type="protein sequence ID" value="GAA3617086.1"/>
    <property type="molecule type" value="Genomic_DNA"/>
</dbReference>
<dbReference type="Proteomes" id="UP001501074">
    <property type="component" value="Unassembled WGS sequence"/>
</dbReference>
<accession>A0ABP6ZTN3</accession>
<reference evidence="3" key="1">
    <citation type="journal article" date="2019" name="Int. J. Syst. Evol. Microbiol.">
        <title>The Global Catalogue of Microorganisms (GCM) 10K type strain sequencing project: providing services to taxonomists for standard genome sequencing and annotation.</title>
        <authorList>
            <consortium name="The Broad Institute Genomics Platform"/>
            <consortium name="The Broad Institute Genome Sequencing Center for Infectious Disease"/>
            <person name="Wu L."/>
            <person name="Ma J."/>
        </authorList>
    </citation>
    <scope>NUCLEOTIDE SEQUENCE [LARGE SCALE GENOMIC DNA]</scope>
    <source>
        <strain evidence="3">JCM 16902</strain>
    </source>
</reference>
<sequence>MDLPTLGVLVFGAVLWAVWRAGELRGFQVLAGALVGFFLASSTLAPSISEGIQNIFDWISTWSIT</sequence>
<name>A0ABP6ZTN3_9ACTN</name>
<evidence type="ECO:0000313" key="3">
    <source>
        <dbReference type="Proteomes" id="UP001501074"/>
    </source>
</evidence>
<keyword evidence="1" id="KW-0812">Transmembrane</keyword>
<feature type="transmembrane region" description="Helical" evidence="1">
    <location>
        <begin position="29"/>
        <end position="48"/>
    </location>
</feature>
<keyword evidence="1" id="KW-1133">Transmembrane helix</keyword>
<evidence type="ECO:0000313" key="2">
    <source>
        <dbReference type="EMBL" id="GAA3617086.1"/>
    </source>
</evidence>
<keyword evidence="1" id="KW-0472">Membrane</keyword>
<organism evidence="2 3">
    <name type="scientific">Kineosporia mesophila</name>
    <dbReference type="NCBI Taxonomy" id="566012"/>
    <lineage>
        <taxon>Bacteria</taxon>
        <taxon>Bacillati</taxon>
        <taxon>Actinomycetota</taxon>
        <taxon>Actinomycetes</taxon>
        <taxon>Kineosporiales</taxon>
        <taxon>Kineosporiaceae</taxon>
        <taxon>Kineosporia</taxon>
    </lineage>
</organism>
<comment type="caution">
    <text evidence="2">The sequence shown here is derived from an EMBL/GenBank/DDBJ whole genome shotgun (WGS) entry which is preliminary data.</text>
</comment>
<proteinExistence type="predicted"/>
<feature type="transmembrane region" description="Helical" evidence="1">
    <location>
        <begin position="6"/>
        <end position="22"/>
    </location>
</feature>
<keyword evidence="3" id="KW-1185">Reference proteome</keyword>
<evidence type="ECO:0000256" key="1">
    <source>
        <dbReference type="SAM" id="Phobius"/>
    </source>
</evidence>
<gene>
    <name evidence="2" type="ORF">GCM10022223_37020</name>
</gene>
<dbReference type="RefSeq" id="WP_231482557.1">
    <property type="nucleotide sequence ID" value="NZ_BAAAZO010000006.1"/>
</dbReference>
<protein>
    <submittedName>
        <fullName evidence="2">Uncharacterized protein</fullName>
    </submittedName>
</protein>